<dbReference type="EMBL" id="GDHC01002489">
    <property type="protein sequence ID" value="JAQ16140.1"/>
    <property type="molecule type" value="Transcribed_RNA"/>
</dbReference>
<gene>
    <name evidence="2" type="ORF">CM83_99636</name>
    <name evidence="3" type="ORF">g.92255</name>
</gene>
<proteinExistence type="predicted"/>
<feature type="compositionally biased region" description="Polar residues" evidence="1">
    <location>
        <begin position="130"/>
        <end position="149"/>
    </location>
</feature>
<feature type="compositionally biased region" description="Low complexity" evidence="1">
    <location>
        <begin position="66"/>
        <end position="83"/>
    </location>
</feature>
<reference evidence="2" key="1">
    <citation type="journal article" date="2014" name="PLoS ONE">
        <title>Transcriptome-Based Identification of ABC Transporters in the Western Tarnished Plant Bug Lygus hesperus.</title>
        <authorList>
            <person name="Hull J.J."/>
            <person name="Chaney K."/>
            <person name="Geib S.M."/>
            <person name="Fabrick J.A."/>
            <person name="Brent C.S."/>
            <person name="Walsh D."/>
            <person name="Lavine L.C."/>
        </authorList>
    </citation>
    <scope>NUCLEOTIDE SEQUENCE</scope>
</reference>
<evidence type="ECO:0000313" key="2">
    <source>
        <dbReference type="EMBL" id="JAG40454.1"/>
    </source>
</evidence>
<organism evidence="2">
    <name type="scientific">Lygus hesperus</name>
    <name type="common">Western plant bug</name>
    <dbReference type="NCBI Taxonomy" id="30085"/>
    <lineage>
        <taxon>Eukaryota</taxon>
        <taxon>Metazoa</taxon>
        <taxon>Ecdysozoa</taxon>
        <taxon>Arthropoda</taxon>
        <taxon>Hexapoda</taxon>
        <taxon>Insecta</taxon>
        <taxon>Pterygota</taxon>
        <taxon>Neoptera</taxon>
        <taxon>Paraneoptera</taxon>
        <taxon>Hemiptera</taxon>
        <taxon>Heteroptera</taxon>
        <taxon>Panheteroptera</taxon>
        <taxon>Cimicomorpha</taxon>
        <taxon>Miridae</taxon>
        <taxon>Mirini</taxon>
        <taxon>Lygus</taxon>
    </lineage>
</organism>
<accession>A0A0A9Z7L9</accession>
<sequence>MSSSTKQSNKKTNLKEGGKGAKKKSSIARYKGKTDRGSASEKMLSVAHGKPHISVDSSGNKNMRLSGKAGTTAASTKTQSTTRASRKSVSNARSGSKASQASVTVKGGGAIGVNGEKNINKTLPLPLLRNKSNAARSVKSASSNNSKRGSVTRKKTSVASGSVRAKSGAKTKTQ</sequence>
<reference evidence="3" key="3">
    <citation type="journal article" date="2016" name="Gigascience">
        <title>De novo construction of an expanded transcriptome assembly for the western tarnished plant bug, Lygus hesperus.</title>
        <authorList>
            <person name="Tassone E.E."/>
            <person name="Geib S.M."/>
            <person name="Hall B."/>
            <person name="Fabrick J.A."/>
            <person name="Brent C.S."/>
            <person name="Hull J.J."/>
        </authorList>
    </citation>
    <scope>NUCLEOTIDE SEQUENCE</scope>
</reference>
<feature type="region of interest" description="Disordered" evidence="1">
    <location>
        <begin position="1"/>
        <end position="174"/>
    </location>
</feature>
<feature type="compositionally biased region" description="Polar residues" evidence="1">
    <location>
        <begin position="89"/>
        <end position="103"/>
    </location>
</feature>
<protein>
    <submittedName>
        <fullName evidence="2">Uncharacterized protein</fullName>
    </submittedName>
</protein>
<reference evidence="2" key="2">
    <citation type="submission" date="2014-07" db="EMBL/GenBank/DDBJ databases">
        <authorList>
            <person name="Hull J."/>
        </authorList>
    </citation>
    <scope>NUCLEOTIDE SEQUENCE</scope>
</reference>
<name>A0A0A9Z7L9_LYGHE</name>
<dbReference type="AlphaFoldDB" id="A0A0A9Z7L9"/>
<evidence type="ECO:0000256" key="1">
    <source>
        <dbReference type="SAM" id="MobiDB-lite"/>
    </source>
</evidence>
<evidence type="ECO:0000313" key="3">
    <source>
        <dbReference type="EMBL" id="JAQ16140.1"/>
    </source>
</evidence>
<dbReference type="EMBL" id="GBHO01003150">
    <property type="protein sequence ID" value="JAG40454.1"/>
    <property type="molecule type" value="Transcribed_RNA"/>
</dbReference>
<feature type="compositionally biased region" description="Low complexity" evidence="1">
    <location>
        <begin position="1"/>
        <end position="11"/>
    </location>
</feature>